<feature type="transmembrane region" description="Helical" evidence="7">
    <location>
        <begin position="226"/>
        <end position="247"/>
    </location>
</feature>
<protein>
    <submittedName>
        <fullName evidence="9">Sugar ABC transporter permease</fullName>
    </submittedName>
</protein>
<comment type="subcellular location">
    <subcellularLocation>
        <location evidence="1 7">Cell membrane</location>
        <topology evidence="1 7">Multi-pass membrane protein</topology>
    </subcellularLocation>
</comment>
<dbReference type="PANTHER" id="PTHR43227:SF8">
    <property type="entry name" value="DIACETYLCHITOBIOSE UPTAKE SYSTEM PERMEASE PROTEIN DASB"/>
    <property type="match status" value="1"/>
</dbReference>
<dbReference type="InterPro" id="IPR050809">
    <property type="entry name" value="UgpAE/MalFG_permease"/>
</dbReference>
<dbReference type="SUPFAM" id="SSF161098">
    <property type="entry name" value="MetI-like"/>
    <property type="match status" value="1"/>
</dbReference>
<keyword evidence="4 7" id="KW-0812">Transmembrane</keyword>
<comment type="similarity">
    <text evidence="7">Belongs to the binding-protein-dependent transport system permease family.</text>
</comment>
<keyword evidence="2 7" id="KW-0813">Transport</keyword>
<evidence type="ECO:0000256" key="5">
    <source>
        <dbReference type="ARBA" id="ARBA00022989"/>
    </source>
</evidence>
<dbReference type="CDD" id="cd06261">
    <property type="entry name" value="TM_PBP2"/>
    <property type="match status" value="1"/>
</dbReference>
<evidence type="ECO:0000259" key="8">
    <source>
        <dbReference type="PROSITE" id="PS50928"/>
    </source>
</evidence>
<evidence type="ECO:0000256" key="4">
    <source>
        <dbReference type="ARBA" id="ARBA00022692"/>
    </source>
</evidence>
<dbReference type="Gene3D" id="1.10.3720.10">
    <property type="entry name" value="MetI-like"/>
    <property type="match status" value="1"/>
</dbReference>
<feature type="transmembrane region" description="Helical" evidence="7">
    <location>
        <begin position="123"/>
        <end position="148"/>
    </location>
</feature>
<evidence type="ECO:0000256" key="2">
    <source>
        <dbReference type="ARBA" id="ARBA00022448"/>
    </source>
</evidence>
<reference evidence="9 10" key="2">
    <citation type="submission" date="2018-08" db="EMBL/GenBank/DDBJ databases">
        <title>Streptomyces kandeliansis sp. nov., an endophytic bacterium isolated from mangrove plant.</title>
        <authorList>
            <person name="Wang R."/>
        </authorList>
    </citation>
    <scope>NUCLEOTIDE SEQUENCE [LARGE SCALE GENOMIC DNA]</scope>
    <source>
        <strain evidence="10">H14(2018)</strain>
    </source>
</reference>
<dbReference type="GO" id="GO:0005886">
    <property type="term" value="C:plasma membrane"/>
    <property type="evidence" value="ECO:0007669"/>
    <property type="project" value="UniProtKB-SubCell"/>
</dbReference>
<reference evidence="9 10" key="1">
    <citation type="submission" date="2018-07" db="EMBL/GenBank/DDBJ databases">
        <authorList>
            <person name="Ye Y."/>
        </authorList>
    </citation>
    <scope>NUCLEOTIDE SEQUENCE [LARGE SCALE GENOMIC DNA]</scope>
    <source>
        <strain evidence="10">H14(2018)</strain>
    </source>
</reference>
<dbReference type="Pfam" id="PF00528">
    <property type="entry name" value="BPD_transp_1"/>
    <property type="match status" value="1"/>
</dbReference>
<dbReference type="InterPro" id="IPR035906">
    <property type="entry name" value="MetI-like_sf"/>
</dbReference>
<feature type="transmembrane region" description="Helical" evidence="7">
    <location>
        <begin position="25"/>
        <end position="51"/>
    </location>
</feature>
<feature type="domain" description="ABC transmembrane type-1" evidence="8">
    <location>
        <begin position="86"/>
        <end position="296"/>
    </location>
</feature>
<proteinExistence type="inferred from homology"/>
<dbReference type="PROSITE" id="PS50928">
    <property type="entry name" value="ABC_TM1"/>
    <property type="match status" value="1"/>
</dbReference>
<evidence type="ECO:0000256" key="6">
    <source>
        <dbReference type="ARBA" id="ARBA00023136"/>
    </source>
</evidence>
<evidence type="ECO:0000313" key="10">
    <source>
        <dbReference type="Proteomes" id="UP000253958"/>
    </source>
</evidence>
<evidence type="ECO:0000313" key="9">
    <source>
        <dbReference type="EMBL" id="AXH93243.1"/>
    </source>
</evidence>
<keyword evidence="6 7" id="KW-0472">Membrane</keyword>
<accession>A0A6N3K877</accession>
<sequence length="305" mass="33260">MEVTAPPDPRRATTRRRFRSGRRQALLGWLFAAPTAAFVAALFAVPLLLVLKMAASRWPLLAGDQGLNAPDNVTRAVSHRFFSDSVVFTVKYTVLATVLLIALGLGLALLVQESSRWNNLLRASFLVPGALGLASASLLFYVIYSPYASPFAPVMRRLDVTFLGSPNAALLSTVFLVVWRYAGFYMVLMLVGLQSIPADVFEAARADGASRWQTFRRVTLPLLRPTLALTTVLCVTGSLLAFEQFYILTKGGPDNSTVTVVQLIYMIAFQGQNDLGVAAALSVVVLVALVLLNALQLRAFRPEER</sequence>
<dbReference type="PANTHER" id="PTHR43227">
    <property type="entry name" value="BLL4140 PROTEIN"/>
    <property type="match status" value="1"/>
</dbReference>
<organism evidence="9 10">
    <name type="scientific">Micromonospora aurantiaca</name>
    <name type="common">nom. illeg.</name>
    <dbReference type="NCBI Taxonomy" id="47850"/>
    <lineage>
        <taxon>Bacteria</taxon>
        <taxon>Bacillati</taxon>
        <taxon>Actinomycetota</taxon>
        <taxon>Actinomycetes</taxon>
        <taxon>Micromonosporales</taxon>
        <taxon>Micromonosporaceae</taxon>
        <taxon>Micromonospora</taxon>
    </lineage>
</organism>
<evidence type="ECO:0000256" key="1">
    <source>
        <dbReference type="ARBA" id="ARBA00004651"/>
    </source>
</evidence>
<dbReference type="AlphaFoldDB" id="A0A6N3K877"/>
<name>A0A6N3K877_9ACTN</name>
<dbReference type="Proteomes" id="UP000253958">
    <property type="component" value="Chromosome"/>
</dbReference>
<keyword evidence="3" id="KW-1003">Cell membrane</keyword>
<feature type="transmembrane region" description="Helical" evidence="7">
    <location>
        <begin position="275"/>
        <end position="295"/>
    </location>
</feature>
<gene>
    <name evidence="9" type="ORF">DVH21_26700</name>
</gene>
<evidence type="ECO:0000256" key="7">
    <source>
        <dbReference type="RuleBase" id="RU363032"/>
    </source>
</evidence>
<dbReference type="InterPro" id="IPR000515">
    <property type="entry name" value="MetI-like"/>
</dbReference>
<feature type="transmembrane region" description="Helical" evidence="7">
    <location>
        <begin position="92"/>
        <end position="111"/>
    </location>
</feature>
<evidence type="ECO:0000256" key="3">
    <source>
        <dbReference type="ARBA" id="ARBA00022475"/>
    </source>
</evidence>
<dbReference type="GO" id="GO:0055085">
    <property type="term" value="P:transmembrane transport"/>
    <property type="evidence" value="ECO:0007669"/>
    <property type="project" value="InterPro"/>
</dbReference>
<feature type="transmembrane region" description="Helical" evidence="7">
    <location>
        <begin position="168"/>
        <end position="191"/>
    </location>
</feature>
<keyword evidence="5 7" id="KW-1133">Transmembrane helix</keyword>
<dbReference type="EMBL" id="CP031263">
    <property type="protein sequence ID" value="AXH93243.1"/>
    <property type="molecule type" value="Genomic_DNA"/>
</dbReference>
<dbReference type="RefSeq" id="WP_030268306.1">
    <property type="nucleotide sequence ID" value="NZ_CP031263.1"/>
</dbReference>